<accession>A0A1E3Q3E0</accession>
<proteinExistence type="predicted"/>
<organism evidence="2 3">
    <name type="scientific">Lipomyces starkeyi NRRL Y-11557</name>
    <dbReference type="NCBI Taxonomy" id="675824"/>
    <lineage>
        <taxon>Eukaryota</taxon>
        <taxon>Fungi</taxon>
        <taxon>Dikarya</taxon>
        <taxon>Ascomycota</taxon>
        <taxon>Saccharomycotina</taxon>
        <taxon>Lipomycetes</taxon>
        <taxon>Lipomycetales</taxon>
        <taxon>Lipomycetaceae</taxon>
        <taxon>Lipomyces</taxon>
    </lineage>
</organism>
<reference evidence="2 3" key="1">
    <citation type="journal article" date="2016" name="Proc. Natl. Acad. Sci. U.S.A.">
        <title>Comparative genomics of biotechnologically important yeasts.</title>
        <authorList>
            <person name="Riley R."/>
            <person name="Haridas S."/>
            <person name="Wolfe K.H."/>
            <person name="Lopes M.R."/>
            <person name="Hittinger C.T."/>
            <person name="Goeker M."/>
            <person name="Salamov A.A."/>
            <person name="Wisecaver J.H."/>
            <person name="Long T.M."/>
            <person name="Calvey C.H."/>
            <person name="Aerts A.L."/>
            <person name="Barry K.W."/>
            <person name="Choi C."/>
            <person name="Clum A."/>
            <person name="Coughlan A.Y."/>
            <person name="Deshpande S."/>
            <person name="Douglass A.P."/>
            <person name="Hanson S.J."/>
            <person name="Klenk H.-P."/>
            <person name="LaButti K.M."/>
            <person name="Lapidus A."/>
            <person name="Lindquist E.A."/>
            <person name="Lipzen A.M."/>
            <person name="Meier-Kolthoff J.P."/>
            <person name="Ohm R.A."/>
            <person name="Otillar R.P."/>
            <person name="Pangilinan J.L."/>
            <person name="Peng Y."/>
            <person name="Rokas A."/>
            <person name="Rosa C.A."/>
            <person name="Scheuner C."/>
            <person name="Sibirny A.A."/>
            <person name="Slot J.C."/>
            <person name="Stielow J.B."/>
            <person name="Sun H."/>
            <person name="Kurtzman C.P."/>
            <person name="Blackwell M."/>
            <person name="Grigoriev I.V."/>
            <person name="Jeffries T.W."/>
        </authorList>
    </citation>
    <scope>NUCLEOTIDE SEQUENCE [LARGE SCALE GENOMIC DNA]</scope>
    <source>
        <strain evidence="2 3">NRRL Y-11557</strain>
    </source>
</reference>
<dbReference type="AlphaFoldDB" id="A0A1E3Q3E0"/>
<keyword evidence="1" id="KW-1133">Transmembrane helix</keyword>
<protein>
    <submittedName>
        <fullName evidence="2">Uncharacterized protein</fullName>
    </submittedName>
</protein>
<sequence length="58" mass="6404">MTCSYAAYCDLCFPICFFISTVCCCALIVLGARYIYPVVNLLSNCEGYSHCSIMKTAI</sequence>
<gene>
    <name evidence="2" type="ORF">LIPSTDRAFT_72941</name>
</gene>
<feature type="non-terminal residue" evidence="2">
    <location>
        <position position="58"/>
    </location>
</feature>
<keyword evidence="1" id="KW-0472">Membrane</keyword>
<feature type="transmembrane region" description="Helical" evidence="1">
    <location>
        <begin position="12"/>
        <end position="36"/>
    </location>
</feature>
<evidence type="ECO:0000256" key="1">
    <source>
        <dbReference type="SAM" id="Phobius"/>
    </source>
</evidence>
<name>A0A1E3Q3E0_LIPST</name>
<keyword evidence="1" id="KW-0812">Transmembrane</keyword>
<dbReference type="EMBL" id="KV454296">
    <property type="protein sequence ID" value="ODQ72229.1"/>
    <property type="molecule type" value="Genomic_DNA"/>
</dbReference>
<dbReference type="Proteomes" id="UP000094385">
    <property type="component" value="Unassembled WGS sequence"/>
</dbReference>
<evidence type="ECO:0000313" key="2">
    <source>
        <dbReference type="EMBL" id="ODQ72229.1"/>
    </source>
</evidence>
<keyword evidence="3" id="KW-1185">Reference proteome</keyword>
<evidence type="ECO:0000313" key="3">
    <source>
        <dbReference type="Proteomes" id="UP000094385"/>
    </source>
</evidence>